<dbReference type="GO" id="GO:0006284">
    <property type="term" value="P:base-excision repair"/>
    <property type="evidence" value="ECO:0007669"/>
    <property type="project" value="InterPro"/>
</dbReference>
<dbReference type="NCBIfam" id="TIGR03252">
    <property type="entry name" value="HhH-GPD-type base excision DNA repair protein"/>
    <property type="match status" value="1"/>
</dbReference>
<evidence type="ECO:0000259" key="1">
    <source>
        <dbReference type="Pfam" id="PF00730"/>
    </source>
</evidence>
<dbReference type="OrthoDB" id="1492580at2"/>
<gene>
    <name evidence="2" type="ORF">A4R43_34585</name>
</gene>
<dbReference type="EMBL" id="CP015163">
    <property type="protein sequence ID" value="AXB46943.1"/>
    <property type="molecule type" value="Genomic_DNA"/>
</dbReference>
<dbReference type="Gene3D" id="1.10.340.30">
    <property type="entry name" value="Hypothetical protein, domain 2"/>
    <property type="match status" value="1"/>
</dbReference>
<dbReference type="InterPro" id="IPR003265">
    <property type="entry name" value="HhH-GPD_domain"/>
</dbReference>
<dbReference type="InterPro" id="IPR017658">
    <property type="entry name" value="HhH-GPD_base_excis"/>
</dbReference>
<proteinExistence type="predicted"/>
<dbReference type="RefSeq" id="WP_113696002.1">
    <property type="nucleotide sequence ID" value="NZ_CP015163.1"/>
</dbReference>
<feature type="domain" description="HhH-GPD" evidence="1">
    <location>
        <begin position="27"/>
        <end position="129"/>
    </location>
</feature>
<dbReference type="AlphaFoldDB" id="A0A344LFW9"/>
<evidence type="ECO:0000313" key="3">
    <source>
        <dbReference type="Proteomes" id="UP000250434"/>
    </source>
</evidence>
<dbReference type="InterPro" id="IPR011257">
    <property type="entry name" value="DNA_glycosylase"/>
</dbReference>
<dbReference type="GO" id="GO:0003824">
    <property type="term" value="F:catalytic activity"/>
    <property type="evidence" value="ECO:0007669"/>
    <property type="project" value="InterPro"/>
</dbReference>
<reference evidence="2 3" key="1">
    <citation type="submission" date="2016-04" db="EMBL/GenBank/DDBJ databases">
        <title>Complete genome sequence and analysis of deep-sea sediment isolate, Amycolatopsis sp. WP1.</title>
        <authorList>
            <person name="Wang H."/>
            <person name="Chen S."/>
            <person name="Wu Q."/>
        </authorList>
    </citation>
    <scope>NUCLEOTIDE SEQUENCE [LARGE SCALE GENOMIC DNA]</scope>
    <source>
        <strain evidence="2 3">WP1</strain>
    </source>
</reference>
<dbReference type="Pfam" id="PF00730">
    <property type="entry name" value="HhH-GPD"/>
    <property type="match status" value="1"/>
</dbReference>
<evidence type="ECO:0000313" key="2">
    <source>
        <dbReference type="EMBL" id="AXB46943.1"/>
    </source>
</evidence>
<protein>
    <submittedName>
        <fullName evidence="2">Fe-S cluster assembly protein HesB</fullName>
    </submittedName>
</protein>
<sequence>MTRKLRLTGDAAADKLLSDDPFALLTGMLLDQQIAMEVAFIGPRKIAERMDGFSVTKIAEADLEEFVELCVQKPAIHRYGGSMARRVHALAQHIVEQYDGKTDNIWKKGKPDGKEVLKRLKALPGFGDQKARIFLALLGKQRGVQPEGWREAAGAYGEEGSHRSIADVTSPEALAEVRAFKKATKAAGQKTG</sequence>
<organism evidence="2 3">
    <name type="scientific">Amycolatopsis albispora</name>
    <dbReference type="NCBI Taxonomy" id="1804986"/>
    <lineage>
        <taxon>Bacteria</taxon>
        <taxon>Bacillati</taxon>
        <taxon>Actinomycetota</taxon>
        <taxon>Actinomycetes</taxon>
        <taxon>Pseudonocardiales</taxon>
        <taxon>Pseudonocardiaceae</taxon>
        <taxon>Amycolatopsis</taxon>
    </lineage>
</organism>
<dbReference type="KEGG" id="aab:A4R43_34585"/>
<accession>A0A344LFW9</accession>
<dbReference type="Proteomes" id="UP000250434">
    <property type="component" value="Chromosome"/>
</dbReference>
<name>A0A344LFW9_9PSEU</name>
<keyword evidence="3" id="KW-1185">Reference proteome</keyword>
<dbReference type="SUPFAM" id="SSF48150">
    <property type="entry name" value="DNA-glycosylase"/>
    <property type="match status" value="1"/>
</dbReference>